<dbReference type="Proteomes" id="UP000019491">
    <property type="component" value="Unassembled WGS sequence"/>
</dbReference>
<dbReference type="PANTHER" id="PTHR43157">
    <property type="entry name" value="PHOSPHATIDYLINOSITOL-GLYCAN BIOSYNTHESIS CLASS F PROTEIN-RELATED"/>
    <property type="match status" value="1"/>
</dbReference>
<dbReference type="InterPro" id="IPR002347">
    <property type="entry name" value="SDR_fam"/>
</dbReference>
<sequence>MSDFESLDDVRTLADTLLSTYLRIDLLANNAGGMYNTRALTGDGHERTLQTNYLAPFLLTRLLLPRLVESGGRVVSTSSNANVQGKIDLDDLNFSRRWNSGLGAYGASKLAINLFITELATRSTLSAFTFHPGFVRTGLAPDWWLLRAVKAATFGRCGVAPEVVAAQFIRLAADESISDPIGTYFDRLKPNGKQGGQATDRQLSSDLWNRTSALVGLPADL</sequence>
<gene>
    <name evidence="3" type="ORF">RW1_036_00340</name>
</gene>
<dbReference type="PANTHER" id="PTHR43157:SF31">
    <property type="entry name" value="PHOSPHATIDYLINOSITOL-GLYCAN BIOSYNTHESIS CLASS F PROTEIN"/>
    <property type="match status" value="1"/>
</dbReference>
<dbReference type="PROSITE" id="PS00061">
    <property type="entry name" value="ADH_SHORT"/>
    <property type="match status" value="1"/>
</dbReference>
<dbReference type="SUPFAM" id="SSF51735">
    <property type="entry name" value="NAD(P)-binding Rossmann-fold domains"/>
    <property type="match status" value="1"/>
</dbReference>
<evidence type="ECO:0000256" key="1">
    <source>
        <dbReference type="ARBA" id="ARBA00006484"/>
    </source>
</evidence>
<proteinExistence type="inferred from homology"/>
<comment type="similarity">
    <text evidence="1">Belongs to the short-chain dehydrogenases/reductases (SDR) family.</text>
</comment>
<accession>X0PUX6</accession>
<dbReference type="AlphaFoldDB" id="X0PUX6"/>
<dbReference type="Pfam" id="PF00106">
    <property type="entry name" value="adh_short"/>
    <property type="match status" value="1"/>
</dbReference>
<comment type="caution">
    <text evidence="3">The sequence shown here is derived from an EMBL/GenBank/DDBJ whole genome shotgun (WGS) entry which is preliminary data.</text>
</comment>
<evidence type="ECO:0000313" key="4">
    <source>
        <dbReference type="Proteomes" id="UP000019491"/>
    </source>
</evidence>
<dbReference type="GO" id="GO:0016491">
    <property type="term" value="F:oxidoreductase activity"/>
    <property type="evidence" value="ECO:0007669"/>
    <property type="project" value="UniProtKB-KW"/>
</dbReference>
<keyword evidence="2" id="KW-0560">Oxidoreductase</keyword>
<dbReference type="EMBL" id="BAWF01000036">
    <property type="protein sequence ID" value="GAF47009.1"/>
    <property type="molecule type" value="Genomic_DNA"/>
</dbReference>
<dbReference type="InterPro" id="IPR020904">
    <property type="entry name" value="Sc_DH/Rdtase_CS"/>
</dbReference>
<organism evidence="3 4">
    <name type="scientific">Rhodococcus wratislaviensis NBRC 100605</name>
    <dbReference type="NCBI Taxonomy" id="1219028"/>
    <lineage>
        <taxon>Bacteria</taxon>
        <taxon>Bacillati</taxon>
        <taxon>Actinomycetota</taxon>
        <taxon>Actinomycetes</taxon>
        <taxon>Mycobacteriales</taxon>
        <taxon>Nocardiaceae</taxon>
        <taxon>Rhodococcus</taxon>
    </lineage>
</organism>
<dbReference type="Gene3D" id="3.40.50.720">
    <property type="entry name" value="NAD(P)-binding Rossmann-like Domain"/>
    <property type="match status" value="1"/>
</dbReference>
<name>X0PUX6_RHOWR</name>
<dbReference type="PRINTS" id="PR00081">
    <property type="entry name" value="GDHRDH"/>
</dbReference>
<evidence type="ECO:0000313" key="3">
    <source>
        <dbReference type="EMBL" id="GAF47009.1"/>
    </source>
</evidence>
<dbReference type="InterPro" id="IPR036291">
    <property type="entry name" value="NAD(P)-bd_dom_sf"/>
</dbReference>
<keyword evidence="4" id="KW-1185">Reference proteome</keyword>
<protein>
    <submittedName>
        <fullName evidence="3">Putative oxidoreductase</fullName>
    </submittedName>
</protein>
<evidence type="ECO:0000256" key="2">
    <source>
        <dbReference type="ARBA" id="ARBA00023002"/>
    </source>
</evidence>
<reference evidence="3 4" key="1">
    <citation type="submission" date="2014-02" db="EMBL/GenBank/DDBJ databases">
        <title>Whole genome shotgun sequence of Rhodococcus wratislaviensis NBRC 100605.</title>
        <authorList>
            <person name="Hosoyama A."/>
            <person name="Tsuchikane K."/>
            <person name="Yoshida I."/>
            <person name="Ohji S."/>
            <person name="Ichikawa N."/>
            <person name="Yamazoe A."/>
            <person name="Fujita N."/>
        </authorList>
    </citation>
    <scope>NUCLEOTIDE SEQUENCE [LARGE SCALE GENOMIC DNA]</scope>
    <source>
        <strain evidence="3 4">NBRC 100605</strain>
    </source>
</reference>